<organism evidence="1 2">
    <name type="scientific">Leptospira weilii serovar Topaz str. LT2116</name>
    <dbReference type="NCBI Taxonomy" id="1088540"/>
    <lineage>
        <taxon>Bacteria</taxon>
        <taxon>Pseudomonadati</taxon>
        <taxon>Spirochaetota</taxon>
        <taxon>Spirochaetia</taxon>
        <taxon>Leptospirales</taxon>
        <taxon>Leptospiraceae</taxon>
        <taxon>Leptospira</taxon>
    </lineage>
</organism>
<evidence type="ECO:0000313" key="2">
    <source>
        <dbReference type="Proteomes" id="UP000011770"/>
    </source>
</evidence>
<dbReference type="EMBL" id="AHOR02000012">
    <property type="protein sequence ID" value="EMF83488.1"/>
    <property type="molecule type" value="Genomic_DNA"/>
</dbReference>
<accession>M3ER14</accession>
<protein>
    <submittedName>
        <fullName evidence="1">Uncharacterized protein</fullName>
    </submittedName>
</protein>
<comment type="caution">
    <text evidence="1">The sequence shown here is derived from an EMBL/GenBank/DDBJ whole genome shotgun (WGS) entry which is preliminary data.</text>
</comment>
<sequence>MFEKMIEDFKDSVKESVRIPLEVHSKTGNYSAEIGGWEGTSMSLNLGRFNSDSVGESATLEVRIPFWKDPILLHGTITEKKIVRSKSLERMTDHVLLFESDAIGLVKKFLPKFPVDLKNWKLLEFSKKAV</sequence>
<proteinExistence type="predicted"/>
<reference evidence="1 2" key="1">
    <citation type="submission" date="2013-01" db="EMBL/GenBank/DDBJ databases">
        <authorList>
            <person name="Harkins D.M."/>
            <person name="Durkin A.S."/>
            <person name="Brinkac L.M."/>
            <person name="Haft D.H."/>
            <person name="Selengut J.D."/>
            <person name="Sanka R."/>
            <person name="DePew J."/>
            <person name="Purushe J."/>
            <person name="Tulsiani S.M."/>
            <person name="Graham G.C."/>
            <person name="Burns M.-A."/>
            <person name="Dohnt M.F."/>
            <person name="Smythe L.D."/>
            <person name="McKay D.B."/>
            <person name="Craig S.B."/>
            <person name="Vinetz J.M."/>
            <person name="Sutton G.G."/>
            <person name="Nierman W.C."/>
            <person name="Fouts D.E."/>
        </authorList>
    </citation>
    <scope>NUCLEOTIDE SEQUENCE [LARGE SCALE GENOMIC DNA]</scope>
    <source>
        <strain evidence="1 2">LT2116</strain>
    </source>
</reference>
<name>M3ER14_9LEPT</name>
<dbReference type="AlphaFoldDB" id="M3ER14"/>
<evidence type="ECO:0000313" key="1">
    <source>
        <dbReference type="EMBL" id="EMF83488.1"/>
    </source>
</evidence>
<gene>
    <name evidence="1" type="ORF">LEP1GSC188_1234</name>
</gene>
<dbReference type="Proteomes" id="UP000011770">
    <property type="component" value="Unassembled WGS sequence"/>
</dbReference>